<dbReference type="EnsemblPlants" id="Kaladp0037s0408.1.v1.1">
    <property type="protein sequence ID" value="Kaladp0037s0408.1.v1.1.CDS.1"/>
    <property type="gene ID" value="Kaladp0037s0408.v1.1"/>
</dbReference>
<name>A0A7N0TIF8_KALFE</name>
<sequence length="176" mass="19544">MPQLRGIPQPTPCLLSILERKPGGCGKHLSELALGFVSPFPWPMTQETNMQVKKLSELVPWVVTPFLIPLVSYSRKAVGAYLATFRPIASSFELPYLSRRKLTSISSNPRHRSPKLQTGQQSDRNSFHKPVQEGKLTIYTLVRTSPFTLSKGLGRSTPSKEKEKALPPPHITVLSG</sequence>
<feature type="region of interest" description="Disordered" evidence="1">
    <location>
        <begin position="105"/>
        <end position="129"/>
    </location>
</feature>
<dbReference type="AlphaFoldDB" id="A0A7N0TIF8"/>
<evidence type="ECO:0000313" key="3">
    <source>
        <dbReference type="Proteomes" id="UP000594263"/>
    </source>
</evidence>
<evidence type="ECO:0000313" key="2">
    <source>
        <dbReference type="EnsemblPlants" id="Kaladp0037s0408.1.v1.1.CDS.1"/>
    </source>
</evidence>
<evidence type="ECO:0000256" key="1">
    <source>
        <dbReference type="SAM" id="MobiDB-lite"/>
    </source>
</evidence>
<feature type="region of interest" description="Disordered" evidence="1">
    <location>
        <begin position="150"/>
        <end position="176"/>
    </location>
</feature>
<protein>
    <submittedName>
        <fullName evidence="2">Uncharacterized protein</fullName>
    </submittedName>
</protein>
<proteinExistence type="predicted"/>
<accession>A0A7N0TIF8</accession>
<dbReference type="Proteomes" id="UP000594263">
    <property type="component" value="Unplaced"/>
</dbReference>
<reference evidence="2" key="1">
    <citation type="submission" date="2021-01" db="UniProtKB">
        <authorList>
            <consortium name="EnsemblPlants"/>
        </authorList>
    </citation>
    <scope>IDENTIFICATION</scope>
</reference>
<keyword evidence="3" id="KW-1185">Reference proteome</keyword>
<feature type="compositionally biased region" description="Polar residues" evidence="1">
    <location>
        <begin position="115"/>
        <end position="124"/>
    </location>
</feature>
<organism evidence="2 3">
    <name type="scientific">Kalanchoe fedtschenkoi</name>
    <name type="common">Lavender scallops</name>
    <name type="synonym">South American air plant</name>
    <dbReference type="NCBI Taxonomy" id="63787"/>
    <lineage>
        <taxon>Eukaryota</taxon>
        <taxon>Viridiplantae</taxon>
        <taxon>Streptophyta</taxon>
        <taxon>Embryophyta</taxon>
        <taxon>Tracheophyta</taxon>
        <taxon>Spermatophyta</taxon>
        <taxon>Magnoliopsida</taxon>
        <taxon>eudicotyledons</taxon>
        <taxon>Gunneridae</taxon>
        <taxon>Pentapetalae</taxon>
        <taxon>Saxifragales</taxon>
        <taxon>Crassulaceae</taxon>
        <taxon>Kalanchoe</taxon>
    </lineage>
</organism>
<dbReference type="Gramene" id="Kaladp0037s0408.1.v1.1">
    <property type="protein sequence ID" value="Kaladp0037s0408.1.v1.1.CDS.1"/>
    <property type="gene ID" value="Kaladp0037s0408.v1.1"/>
</dbReference>